<dbReference type="PANTHER" id="PTHR48083:SF13">
    <property type="entry name" value="ACYL-COA DEHYDROGENASE FAMILY MEMBER 11"/>
    <property type="match status" value="1"/>
</dbReference>
<evidence type="ECO:0000256" key="4">
    <source>
        <dbReference type="ARBA" id="ARBA00022630"/>
    </source>
</evidence>
<dbReference type="InterPro" id="IPR037069">
    <property type="entry name" value="AcylCoA_DH/ox_N_sf"/>
</dbReference>
<protein>
    <submittedName>
        <fullName evidence="11">Acyl-CoA dehydrogenase</fullName>
    </submittedName>
</protein>
<dbReference type="Gene3D" id="2.40.110.10">
    <property type="entry name" value="Butyryl-CoA Dehydrogenase, subunit A, domain 2"/>
    <property type="match status" value="1"/>
</dbReference>
<evidence type="ECO:0000256" key="5">
    <source>
        <dbReference type="ARBA" id="ARBA00022827"/>
    </source>
</evidence>
<evidence type="ECO:0000313" key="11">
    <source>
        <dbReference type="EMBL" id="OHV36677.1"/>
    </source>
</evidence>
<dbReference type="RefSeq" id="WP_071084706.1">
    <property type="nucleotide sequence ID" value="NZ_MBLM01000115.1"/>
</dbReference>
<evidence type="ECO:0000259" key="8">
    <source>
        <dbReference type="Pfam" id="PF00441"/>
    </source>
</evidence>
<evidence type="ECO:0000256" key="7">
    <source>
        <dbReference type="RuleBase" id="RU362125"/>
    </source>
</evidence>
<evidence type="ECO:0000259" key="10">
    <source>
        <dbReference type="Pfam" id="PF02771"/>
    </source>
</evidence>
<dbReference type="Gene3D" id="1.20.140.10">
    <property type="entry name" value="Butyryl-CoA Dehydrogenase, subunit A, domain 3"/>
    <property type="match status" value="1"/>
</dbReference>
<evidence type="ECO:0000256" key="2">
    <source>
        <dbReference type="ARBA" id="ARBA00009347"/>
    </source>
</evidence>
<keyword evidence="12" id="KW-1185">Reference proteome</keyword>
<dbReference type="GO" id="GO:0005737">
    <property type="term" value="C:cytoplasm"/>
    <property type="evidence" value="ECO:0007669"/>
    <property type="project" value="TreeGrafter"/>
</dbReference>
<name>A0A1S1QSJ1_9ACTN</name>
<organism evidence="11 12">
    <name type="scientific">Parafrankia colletiae</name>
    <dbReference type="NCBI Taxonomy" id="573497"/>
    <lineage>
        <taxon>Bacteria</taxon>
        <taxon>Bacillati</taxon>
        <taxon>Actinomycetota</taxon>
        <taxon>Actinomycetes</taxon>
        <taxon>Frankiales</taxon>
        <taxon>Frankiaceae</taxon>
        <taxon>Parafrankia</taxon>
    </lineage>
</organism>
<dbReference type="Gene3D" id="1.10.540.10">
    <property type="entry name" value="Acyl-CoA dehydrogenase/oxidase, N-terminal domain"/>
    <property type="match status" value="1"/>
</dbReference>
<evidence type="ECO:0000256" key="1">
    <source>
        <dbReference type="ARBA" id="ARBA00001974"/>
    </source>
</evidence>
<comment type="similarity">
    <text evidence="2 7">Belongs to the acyl-CoA dehydrogenase family.</text>
</comment>
<dbReference type="GO" id="GO:0050660">
    <property type="term" value="F:flavin adenine dinucleotide binding"/>
    <property type="evidence" value="ECO:0007669"/>
    <property type="project" value="InterPro"/>
</dbReference>
<dbReference type="PANTHER" id="PTHR48083">
    <property type="entry name" value="MEDIUM-CHAIN SPECIFIC ACYL-COA DEHYDROGENASE, MITOCHONDRIAL-RELATED"/>
    <property type="match status" value="1"/>
</dbReference>
<dbReference type="SUPFAM" id="SSF56645">
    <property type="entry name" value="Acyl-CoA dehydrogenase NM domain-like"/>
    <property type="match status" value="1"/>
</dbReference>
<dbReference type="OrthoDB" id="8876745at2"/>
<dbReference type="Proteomes" id="UP000179627">
    <property type="component" value="Unassembled WGS sequence"/>
</dbReference>
<dbReference type="InterPro" id="IPR009075">
    <property type="entry name" value="AcylCo_DH/oxidase_C"/>
</dbReference>
<dbReference type="AlphaFoldDB" id="A0A1S1QSJ1"/>
<accession>A0A1S1QSJ1</accession>
<dbReference type="InterPro" id="IPR036250">
    <property type="entry name" value="AcylCo_DH-like_C"/>
</dbReference>
<comment type="subunit">
    <text evidence="3">Homodimer.</text>
</comment>
<dbReference type="InterPro" id="IPR006091">
    <property type="entry name" value="Acyl-CoA_Oxase/DH_mid-dom"/>
</dbReference>
<feature type="domain" description="Acyl-CoA oxidase/dehydrogenase middle" evidence="9">
    <location>
        <begin position="134"/>
        <end position="223"/>
    </location>
</feature>
<dbReference type="InterPro" id="IPR046373">
    <property type="entry name" value="Acyl-CoA_Oxase/DH_mid-dom_sf"/>
</dbReference>
<evidence type="ECO:0000259" key="9">
    <source>
        <dbReference type="Pfam" id="PF02770"/>
    </source>
</evidence>
<keyword evidence="4 7" id="KW-0285">Flavoprotein</keyword>
<dbReference type="Pfam" id="PF02770">
    <property type="entry name" value="Acyl-CoA_dh_M"/>
    <property type="match status" value="1"/>
</dbReference>
<sequence length="447" mass="49808">MWEFETEPEFQKKLDWAEEFVTEEVEPLETLWRNQVFERPINPTLARIVDPLKQQVRDQGLWACHLGADLGGQGYGQVKLALLNEIIGRAAWGPVIFGTAAPDTGNAEILAHYGTEEQKKRYLQPLLDGDIVSCFAMTEPQGGSDPSVFTTRAERDAHGWVINGLKFFASHARWASFYLVMAVTNPDVDVHHGASIFIVPSDTPGIEIERNMALFGQEKAGHGTHGLVRFTDVQVPAENILGGEGQAFAISQTRLGGGRIHHAMRTVSQARRALDMMVERALSRETKGSRLGDKQSVQNYLADSYAELTQFRLFVLYVAWRIDKLKDYRAVRHDIAAVKVLTPQVMHNITQRALQVHGALGTTNDLPLNEWFSGSMILGLADGPSEIHRVTVARSLLRNGKPAEGMWPTYYLPNRQEKARRKYAELLGLDITDAELVGGADITDGKR</sequence>
<dbReference type="EMBL" id="MBLM01000115">
    <property type="protein sequence ID" value="OHV36677.1"/>
    <property type="molecule type" value="Genomic_DNA"/>
</dbReference>
<evidence type="ECO:0000313" key="12">
    <source>
        <dbReference type="Proteomes" id="UP000179627"/>
    </source>
</evidence>
<evidence type="ECO:0000256" key="6">
    <source>
        <dbReference type="ARBA" id="ARBA00023002"/>
    </source>
</evidence>
<comment type="caution">
    <text evidence="11">The sequence shown here is derived from an EMBL/GenBank/DDBJ whole genome shotgun (WGS) entry which is preliminary data.</text>
</comment>
<feature type="domain" description="Acyl-CoA dehydrogenase/oxidase C-terminal" evidence="8">
    <location>
        <begin position="248"/>
        <end position="397"/>
    </location>
</feature>
<dbReference type="Pfam" id="PF00441">
    <property type="entry name" value="Acyl-CoA_dh_1"/>
    <property type="match status" value="1"/>
</dbReference>
<keyword evidence="5 7" id="KW-0274">FAD</keyword>
<gene>
    <name evidence="11" type="ORF">CC117_17440</name>
</gene>
<dbReference type="FunFam" id="2.40.110.10:FF:000002">
    <property type="entry name" value="Acyl-CoA dehydrogenase fadE12"/>
    <property type="match status" value="1"/>
</dbReference>
<dbReference type="GO" id="GO:0033539">
    <property type="term" value="P:fatty acid beta-oxidation using acyl-CoA dehydrogenase"/>
    <property type="evidence" value="ECO:0007669"/>
    <property type="project" value="TreeGrafter"/>
</dbReference>
<reference evidence="12" key="1">
    <citation type="submission" date="2016-07" db="EMBL/GenBank/DDBJ databases">
        <title>Sequence Frankia sp. strain CcI1.17.</title>
        <authorList>
            <person name="Ghodhbane-Gtari F."/>
            <person name="Swanson E."/>
            <person name="Gueddou A."/>
            <person name="Morris K."/>
            <person name="Hezbri K."/>
            <person name="Ktari A."/>
            <person name="Nouioui I."/>
            <person name="Abebe-Akele F."/>
            <person name="Simpson S."/>
            <person name="Thomas K."/>
            <person name="Gtari M."/>
            <person name="Tisa L.S."/>
            <person name="Hurst S."/>
        </authorList>
    </citation>
    <scope>NUCLEOTIDE SEQUENCE [LARGE SCALE GENOMIC DNA]</scope>
    <source>
        <strain evidence="12">Cc1.17</strain>
    </source>
</reference>
<dbReference type="InterPro" id="IPR013786">
    <property type="entry name" value="AcylCoA_DH/ox_N"/>
</dbReference>
<keyword evidence="6 7" id="KW-0560">Oxidoreductase</keyword>
<comment type="cofactor">
    <cofactor evidence="1 7">
        <name>FAD</name>
        <dbReference type="ChEBI" id="CHEBI:57692"/>
    </cofactor>
</comment>
<dbReference type="InterPro" id="IPR050741">
    <property type="entry name" value="Acyl-CoA_dehydrogenase"/>
</dbReference>
<dbReference type="GO" id="GO:0003995">
    <property type="term" value="F:acyl-CoA dehydrogenase activity"/>
    <property type="evidence" value="ECO:0007669"/>
    <property type="project" value="TreeGrafter"/>
</dbReference>
<dbReference type="Pfam" id="PF02771">
    <property type="entry name" value="Acyl-CoA_dh_N"/>
    <property type="match status" value="1"/>
</dbReference>
<dbReference type="InterPro" id="IPR009100">
    <property type="entry name" value="AcylCoA_DH/oxidase_NM_dom_sf"/>
</dbReference>
<proteinExistence type="inferred from homology"/>
<feature type="domain" description="Acyl-CoA dehydrogenase/oxidase N-terminal" evidence="10">
    <location>
        <begin position="14"/>
        <end position="130"/>
    </location>
</feature>
<evidence type="ECO:0000256" key="3">
    <source>
        <dbReference type="ARBA" id="ARBA00011738"/>
    </source>
</evidence>
<dbReference type="SUPFAM" id="SSF47203">
    <property type="entry name" value="Acyl-CoA dehydrogenase C-terminal domain-like"/>
    <property type="match status" value="1"/>
</dbReference>